<evidence type="ECO:0000256" key="4">
    <source>
        <dbReference type="ARBA" id="ARBA00023125"/>
    </source>
</evidence>
<keyword evidence="7" id="KW-0472">Membrane</keyword>
<name>A0A0F0KJM8_9MICO</name>
<dbReference type="Gene3D" id="1.10.10.1320">
    <property type="entry name" value="Anti-sigma factor, zinc-finger domain"/>
    <property type="match status" value="1"/>
</dbReference>
<keyword evidence="7" id="KW-0812">Transmembrane</keyword>
<dbReference type="InterPro" id="IPR036388">
    <property type="entry name" value="WH-like_DNA-bd_sf"/>
</dbReference>
<dbReference type="GeneID" id="94445495"/>
<dbReference type="GO" id="GO:0016987">
    <property type="term" value="F:sigma factor activity"/>
    <property type="evidence" value="ECO:0007669"/>
    <property type="project" value="UniProtKB-KW"/>
</dbReference>
<gene>
    <name evidence="10" type="ORF">RN50_01747</name>
</gene>
<dbReference type="Pfam" id="PF08281">
    <property type="entry name" value="Sigma70_r4_2"/>
    <property type="match status" value="1"/>
</dbReference>
<dbReference type="AlphaFoldDB" id="A0A0F0KJM8"/>
<feature type="domain" description="RNA polymerase sigma factor 70 region 4 type 2" evidence="9">
    <location>
        <begin position="126"/>
        <end position="176"/>
    </location>
</feature>
<dbReference type="GO" id="GO:0003677">
    <property type="term" value="F:DNA binding"/>
    <property type="evidence" value="ECO:0007669"/>
    <property type="project" value="UniProtKB-KW"/>
</dbReference>
<feature type="compositionally biased region" description="Low complexity" evidence="6">
    <location>
        <begin position="371"/>
        <end position="394"/>
    </location>
</feature>
<feature type="domain" description="RNA polymerase sigma-70 region 2" evidence="8">
    <location>
        <begin position="32"/>
        <end position="95"/>
    </location>
</feature>
<dbReference type="Proteomes" id="UP000033572">
    <property type="component" value="Unassembled WGS sequence"/>
</dbReference>
<evidence type="ECO:0000256" key="6">
    <source>
        <dbReference type="SAM" id="MobiDB-lite"/>
    </source>
</evidence>
<comment type="caution">
    <text evidence="10">The sequence shown here is derived from an EMBL/GenBank/DDBJ whole genome shotgun (WGS) entry which is preliminary data.</text>
</comment>
<dbReference type="InterPro" id="IPR007627">
    <property type="entry name" value="RNA_pol_sigma70_r2"/>
</dbReference>
<feature type="transmembrane region" description="Helical" evidence="7">
    <location>
        <begin position="297"/>
        <end position="318"/>
    </location>
</feature>
<dbReference type="InterPro" id="IPR013325">
    <property type="entry name" value="RNA_pol_sigma_r2"/>
</dbReference>
<organism evidence="10 11">
    <name type="scientific">Microbacterium foliorum</name>
    <dbReference type="NCBI Taxonomy" id="104336"/>
    <lineage>
        <taxon>Bacteria</taxon>
        <taxon>Bacillati</taxon>
        <taxon>Actinomycetota</taxon>
        <taxon>Actinomycetes</taxon>
        <taxon>Micrococcales</taxon>
        <taxon>Microbacteriaceae</taxon>
        <taxon>Microbacterium</taxon>
    </lineage>
</organism>
<reference evidence="10 11" key="1">
    <citation type="submission" date="2015-02" db="EMBL/GenBank/DDBJ databases">
        <title>Draft genome sequences of ten Microbacterium spp. with emphasis on heavy metal contaminated environments.</title>
        <authorList>
            <person name="Corretto E."/>
        </authorList>
    </citation>
    <scope>NUCLEOTIDE SEQUENCE [LARGE SCALE GENOMIC DNA]</scope>
    <source>
        <strain evidence="10 11">DSM 12966</strain>
    </source>
</reference>
<keyword evidence="11" id="KW-1185">Reference proteome</keyword>
<evidence type="ECO:0000313" key="11">
    <source>
        <dbReference type="Proteomes" id="UP000033572"/>
    </source>
</evidence>
<feature type="region of interest" description="Disordered" evidence="6">
    <location>
        <begin position="322"/>
        <end position="422"/>
    </location>
</feature>
<dbReference type="InterPro" id="IPR039425">
    <property type="entry name" value="RNA_pol_sigma-70-like"/>
</dbReference>
<dbReference type="PANTHER" id="PTHR43133:SF8">
    <property type="entry name" value="RNA POLYMERASE SIGMA FACTOR HI_1459-RELATED"/>
    <property type="match status" value="1"/>
</dbReference>
<dbReference type="SUPFAM" id="SSF88659">
    <property type="entry name" value="Sigma3 and sigma4 domains of RNA polymerase sigma factors"/>
    <property type="match status" value="1"/>
</dbReference>
<evidence type="ECO:0000313" key="10">
    <source>
        <dbReference type="EMBL" id="KJL21063.1"/>
    </source>
</evidence>
<accession>A0A0F0KJM8</accession>
<dbReference type="Pfam" id="PF04542">
    <property type="entry name" value="Sigma70_r2"/>
    <property type="match status" value="1"/>
</dbReference>
<keyword evidence="2" id="KW-0805">Transcription regulation</keyword>
<keyword evidence="3" id="KW-0731">Sigma factor</keyword>
<dbReference type="Gene3D" id="1.10.10.10">
    <property type="entry name" value="Winged helix-like DNA-binding domain superfamily/Winged helix DNA-binding domain"/>
    <property type="match status" value="1"/>
</dbReference>
<evidence type="ECO:0000259" key="9">
    <source>
        <dbReference type="Pfam" id="PF08281"/>
    </source>
</evidence>
<proteinExistence type="inferred from homology"/>
<evidence type="ECO:0000256" key="7">
    <source>
        <dbReference type="SAM" id="Phobius"/>
    </source>
</evidence>
<dbReference type="RefSeq" id="WP_052677713.1">
    <property type="nucleotide sequence ID" value="NZ_CP031425.1"/>
</dbReference>
<feature type="transmembrane region" description="Helical" evidence="7">
    <location>
        <begin position="238"/>
        <end position="261"/>
    </location>
</feature>
<evidence type="ECO:0000256" key="3">
    <source>
        <dbReference type="ARBA" id="ARBA00023082"/>
    </source>
</evidence>
<dbReference type="KEGG" id="mfol:DXT68_13925"/>
<dbReference type="EMBL" id="JYIU01000041">
    <property type="protein sequence ID" value="KJL21063.1"/>
    <property type="molecule type" value="Genomic_DNA"/>
</dbReference>
<sequence>MDENQGPTLGDVADEDLLEQVRRGDMGAYGLLWERHAGPARSVARTFAGLDADDLVSEAFERLLVSLQAGKGPQGAFRPYLIMTVRNVARRQYNRDVPRAETDFDFMIDADAPEGESAAVQGQRHRAVSEALQSLPPRWQEALWYAEVDGLRPREMAGSLGLSANAVSALVLRAKRGFRDAWVTAQLARADSPECQQTLSDIGAYSRDGLAPRATKKVDAHIATCESCTAALEEAREIAHSLALVLLPAVAGAAGAIGYLSTMRPPAMPEMQLPVTTAAAGEGPVEDAPRSSTTRRLGAAALVAVLLIGGGSAAATLWQSDQGATPPLSEEQTQSSIASKPAPSPFPFVKAPPDGPQDEDPAMPPPEITRPDTPVVPDRPQDPTDTVQPPDTRQNPGTPTPTVAPSDPETPDMAVLQDDSRMYPRVAGTDAVPGARIEISDAADTLLAVTTADSRGHWTTSLVKSGPGTFTVSASQTVLGLESERSAPMTYTVTDPPSSGRPLAGAVVDAARFNFRLDLPPGTVIQRQVLGQSSIQTLTMPASGAWNEYLAVAPGDRILRLRYALPETRDFGPWAETEFTAR</sequence>
<dbReference type="GO" id="GO:0006352">
    <property type="term" value="P:DNA-templated transcription initiation"/>
    <property type="evidence" value="ECO:0007669"/>
    <property type="project" value="InterPro"/>
</dbReference>
<dbReference type="PANTHER" id="PTHR43133">
    <property type="entry name" value="RNA POLYMERASE ECF-TYPE SIGMA FACTO"/>
    <property type="match status" value="1"/>
</dbReference>
<dbReference type="PATRIC" id="fig|104336.4.peg.1786"/>
<dbReference type="SUPFAM" id="SSF88946">
    <property type="entry name" value="Sigma2 domain of RNA polymerase sigma factors"/>
    <property type="match status" value="1"/>
</dbReference>
<dbReference type="InterPro" id="IPR041916">
    <property type="entry name" value="Anti_sigma_zinc_sf"/>
</dbReference>
<protein>
    <submittedName>
        <fullName evidence="10">RNA polymerase sigma factor</fullName>
    </submittedName>
</protein>
<evidence type="ECO:0000256" key="1">
    <source>
        <dbReference type="ARBA" id="ARBA00010641"/>
    </source>
</evidence>
<dbReference type="Gene3D" id="1.10.1740.10">
    <property type="match status" value="1"/>
</dbReference>
<keyword evidence="4" id="KW-0238">DNA-binding</keyword>
<evidence type="ECO:0000256" key="5">
    <source>
        <dbReference type="ARBA" id="ARBA00023163"/>
    </source>
</evidence>
<comment type="similarity">
    <text evidence="1">Belongs to the sigma-70 factor family. ECF subfamily.</text>
</comment>
<dbReference type="InterPro" id="IPR013249">
    <property type="entry name" value="RNA_pol_sigma70_r4_t2"/>
</dbReference>
<dbReference type="InterPro" id="IPR014284">
    <property type="entry name" value="RNA_pol_sigma-70_dom"/>
</dbReference>
<dbReference type="InterPro" id="IPR013324">
    <property type="entry name" value="RNA_pol_sigma_r3/r4-like"/>
</dbReference>
<keyword evidence="5" id="KW-0804">Transcription</keyword>
<evidence type="ECO:0000259" key="8">
    <source>
        <dbReference type="Pfam" id="PF04542"/>
    </source>
</evidence>
<dbReference type="NCBIfam" id="TIGR02937">
    <property type="entry name" value="sigma70-ECF"/>
    <property type="match status" value="1"/>
</dbReference>
<evidence type="ECO:0000256" key="2">
    <source>
        <dbReference type="ARBA" id="ARBA00023015"/>
    </source>
</evidence>
<keyword evidence="7" id="KW-1133">Transmembrane helix</keyword>